<evidence type="ECO:0000313" key="3">
    <source>
        <dbReference type="Proteomes" id="UP000224080"/>
    </source>
</evidence>
<dbReference type="EMBL" id="PDNC01000064">
    <property type="protein sequence ID" value="PGH02063.1"/>
    <property type="molecule type" value="Genomic_DNA"/>
</dbReference>
<protein>
    <submittedName>
        <fullName evidence="2">Uncharacterized protein</fullName>
    </submittedName>
</protein>
<feature type="compositionally biased region" description="Low complexity" evidence="1">
    <location>
        <begin position="397"/>
        <end position="428"/>
    </location>
</feature>
<proteinExistence type="predicted"/>
<dbReference type="OrthoDB" id="5404323at2759"/>
<keyword evidence="3" id="KW-1185">Reference proteome</keyword>
<feature type="compositionally biased region" description="Polar residues" evidence="1">
    <location>
        <begin position="532"/>
        <end position="550"/>
    </location>
</feature>
<feature type="region of interest" description="Disordered" evidence="1">
    <location>
        <begin position="331"/>
        <end position="363"/>
    </location>
</feature>
<evidence type="ECO:0000256" key="1">
    <source>
        <dbReference type="SAM" id="MobiDB-lite"/>
    </source>
</evidence>
<reference evidence="2 3" key="1">
    <citation type="submission" date="2017-10" db="EMBL/GenBank/DDBJ databases">
        <title>Comparative genomics in systemic dimorphic fungi from Ajellomycetaceae.</title>
        <authorList>
            <person name="Munoz J.F."/>
            <person name="Mcewen J.G."/>
            <person name="Clay O.K."/>
            <person name="Cuomo C.A."/>
        </authorList>
    </citation>
    <scope>NUCLEOTIDE SEQUENCE [LARGE SCALE GENOMIC DNA]</scope>
    <source>
        <strain evidence="2 3">UAMH130</strain>
    </source>
</reference>
<organism evidence="2 3">
    <name type="scientific">Blastomyces parvus</name>
    <dbReference type="NCBI Taxonomy" id="2060905"/>
    <lineage>
        <taxon>Eukaryota</taxon>
        <taxon>Fungi</taxon>
        <taxon>Dikarya</taxon>
        <taxon>Ascomycota</taxon>
        <taxon>Pezizomycotina</taxon>
        <taxon>Eurotiomycetes</taxon>
        <taxon>Eurotiomycetidae</taxon>
        <taxon>Onygenales</taxon>
        <taxon>Ajellomycetaceae</taxon>
        <taxon>Blastomyces</taxon>
    </lineage>
</organism>
<dbReference type="Proteomes" id="UP000224080">
    <property type="component" value="Unassembled WGS sequence"/>
</dbReference>
<sequence length="583" mass="63700">MLVNLGLTADAAAAHTHEFSNQENSPPITSLLSRSAAAIFPLGFMSSTKNRSNSGVPLPVMSQTSTTTSPLTTPRLSIDEDYDPADPANIGLHNRTRGSSAVAAKRQLQARTKSSFSFAHPPPSTRRKRLGLRPKLLLQLHRVSQISRPIPAIDVLSSTICSGPRKFQCRKRGKDSAAANDLVLVASDTYEEAGADDDRSISSDDDPHTDRDVIATICHHRKDSAQAGAMAEISLRQGSRWEVFRLPSGAYEFTGITESGEQRCVRWVLRGKAGSRRVSGSSNGTDHTFDDGKRFTFSIIDPNTRRHPVLAWMSRQGIDILDQYPLFSAQTHRSSSPASPKSPHSGAGAIPPQTSDSIDPPLIETDDHLRTLIVVSGVWVAFREGWPQTPLYADVLPTTPTTTGPGTSISSSSQQQQQQQQQRSQSTPNPRNDPEKVDMIDDGSRSKSFPFTRGRLRLGGPGLIHRAKTLNEKSKKADCPRRTVSQRKKDRLVDDTENPLGHDAQRPFHAESMTAGEQTHTQYLGVANNLPSSRYSYGEDSQNDALSSAPSVYVGQGKPEQQSKGRRWRRLGNLLGKKGPAPT</sequence>
<accession>A0A2B7WZS2</accession>
<feature type="compositionally biased region" description="Basic and acidic residues" evidence="1">
    <location>
        <begin position="432"/>
        <end position="445"/>
    </location>
</feature>
<name>A0A2B7WZS2_9EURO</name>
<feature type="compositionally biased region" description="Low complexity" evidence="1">
    <location>
        <begin position="571"/>
        <end position="583"/>
    </location>
</feature>
<feature type="compositionally biased region" description="Low complexity" evidence="1">
    <location>
        <begin position="334"/>
        <end position="349"/>
    </location>
</feature>
<evidence type="ECO:0000313" key="2">
    <source>
        <dbReference type="EMBL" id="PGH02063.1"/>
    </source>
</evidence>
<feature type="region of interest" description="Disordered" evidence="1">
    <location>
        <begin position="51"/>
        <end position="77"/>
    </location>
</feature>
<feature type="region of interest" description="Disordered" evidence="1">
    <location>
        <begin position="532"/>
        <end position="583"/>
    </location>
</feature>
<feature type="compositionally biased region" description="Low complexity" evidence="1">
    <location>
        <begin position="64"/>
        <end position="76"/>
    </location>
</feature>
<feature type="region of interest" description="Disordered" evidence="1">
    <location>
        <begin position="396"/>
        <end position="504"/>
    </location>
</feature>
<feature type="compositionally biased region" description="Basic and acidic residues" evidence="1">
    <location>
        <begin position="469"/>
        <end position="481"/>
    </location>
</feature>
<gene>
    <name evidence="2" type="ORF">GX51_04875</name>
</gene>
<comment type="caution">
    <text evidence="2">The sequence shown here is derived from an EMBL/GenBank/DDBJ whole genome shotgun (WGS) entry which is preliminary data.</text>
</comment>
<dbReference type="AlphaFoldDB" id="A0A2B7WZS2"/>